<keyword evidence="2" id="KW-0472">Membrane</keyword>
<feature type="transmembrane region" description="Helical" evidence="2">
    <location>
        <begin position="849"/>
        <end position="872"/>
    </location>
</feature>
<dbReference type="SUPFAM" id="SSF82866">
    <property type="entry name" value="Multidrug efflux transporter AcrB transmembrane domain"/>
    <property type="match status" value="2"/>
</dbReference>
<feature type="transmembrane region" description="Helical" evidence="2">
    <location>
        <begin position="427"/>
        <end position="450"/>
    </location>
</feature>
<dbReference type="Pfam" id="PF00873">
    <property type="entry name" value="ACR_tran"/>
    <property type="match status" value="1"/>
</dbReference>
<feature type="transmembrane region" description="Helical" evidence="2">
    <location>
        <begin position="385"/>
        <end position="406"/>
    </location>
</feature>
<dbReference type="Gene3D" id="1.20.1640.10">
    <property type="entry name" value="Multidrug efflux transporter AcrB transmembrane domain"/>
    <property type="match status" value="2"/>
</dbReference>
<evidence type="ECO:0000313" key="3">
    <source>
        <dbReference type="EMBL" id="MFC7405557.1"/>
    </source>
</evidence>
<dbReference type="SUPFAM" id="SSF82693">
    <property type="entry name" value="Multidrug efflux transporter AcrB pore domain, PN1, PN2, PC1 and PC2 subdomains"/>
    <property type="match status" value="3"/>
</dbReference>
<keyword evidence="2" id="KW-1133">Transmembrane helix</keyword>
<dbReference type="Gene3D" id="3.30.70.1320">
    <property type="entry name" value="Multidrug efflux transporter AcrB pore domain like"/>
    <property type="match status" value="1"/>
</dbReference>
<feature type="transmembrane region" description="Helical" evidence="2">
    <location>
        <begin position="333"/>
        <end position="352"/>
    </location>
</feature>
<protein>
    <submittedName>
        <fullName evidence="3">Efflux RND transporter permease subunit</fullName>
    </submittedName>
</protein>
<evidence type="ECO:0000313" key="4">
    <source>
        <dbReference type="Proteomes" id="UP001596455"/>
    </source>
</evidence>
<feature type="transmembrane region" description="Helical" evidence="2">
    <location>
        <begin position="951"/>
        <end position="972"/>
    </location>
</feature>
<reference evidence="4" key="1">
    <citation type="journal article" date="2019" name="Int. J. Syst. Evol. Microbiol.">
        <title>The Global Catalogue of Microorganisms (GCM) 10K type strain sequencing project: providing services to taxonomists for standard genome sequencing and annotation.</title>
        <authorList>
            <consortium name="The Broad Institute Genomics Platform"/>
            <consortium name="The Broad Institute Genome Sequencing Center for Infectious Disease"/>
            <person name="Wu L."/>
            <person name="Ma J."/>
        </authorList>
    </citation>
    <scope>NUCLEOTIDE SEQUENCE [LARGE SCALE GENOMIC DNA]</scope>
    <source>
        <strain evidence="4">JCM 1490</strain>
    </source>
</reference>
<feature type="transmembrane region" description="Helical" evidence="2">
    <location>
        <begin position="525"/>
        <end position="547"/>
    </location>
</feature>
<evidence type="ECO:0000256" key="2">
    <source>
        <dbReference type="SAM" id="Phobius"/>
    </source>
</evidence>
<feature type="compositionally biased region" description="Basic residues" evidence="1">
    <location>
        <begin position="1017"/>
        <end position="1026"/>
    </location>
</feature>
<dbReference type="EMBL" id="JBHTCQ010000002">
    <property type="protein sequence ID" value="MFC7405557.1"/>
    <property type="molecule type" value="Genomic_DNA"/>
</dbReference>
<name>A0ABW2QA03_9MICO</name>
<feature type="transmembrane region" description="Helical" evidence="2">
    <location>
        <begin position="984"/>
        <end position="1009"/>
    </location>
</feature>
<dbReference type="Gene3D" id="3.30.70.1440">
    <property type="entry name" value="Multidrug efflux transporter AcrB pore domain"/>
    <property type="match status" value="1"/>
</dbReference>
<dbReference type="PRINTS" id="PR00702">
    <property type="entry name" value="ACRIFLAVINRP"/>
</dbReference>
<feature type="transmembrane region" description="Helical" evidence="2">
    <location>
        <begin position="879"/>
        <end position="899"/>
    </location>
</feature>
<keyword evidence="4" id="KW-1185">Reference proteome</keyword>
<dbReference type="InterPro" id="IPR001036">
    <property type="entry name" value="Acrflvin-R"/>
</dbReference>
<evidence type="ECO:0000256" key="1">
    <source>
        <dbReference type="SAM" id="MobiDB-lite"/>
    </source>
</evidence>
<accession>A0ABW2QA03</accession>
<dbReference type="PANTHER" id="PTHR32063">
    <property type="match status" value="1"/>
</dbReference>
<organism evidence="3 4">
    <name type="scientific">Georgenia alba</name>
    <dbReference type="NCBI Taxonomy" id="2233858"/>
    <lineage>
        <taxon>Bacteria</taxon>
        <taxon>Bacillati</taxon>
        <taxon>Actinomycetota</taxon>
        <taxon>Actinomycetes</taxon>
        <taxon>Micrococcales</taxon>
        <taxon>Bogoriellaceae</taxon>
        <taxon>Georgenia</taxon>
    </lineage>
</organism>
<gene>
    <name evidence="3" type="ORF">ACFQQL_10600</name>
</gene>
<feature type="region of interest" description="Disordered" evidence="1">
    <location>
        <begin position="1017"/>
        <end position="1040"/>
    </location>
</feature>
<dbReference type="RefSeq" id="WP_382394101.1">
    <property type="nucleotide sequence ID" value="NZ_JBHTCQ010000002.1"/>
</dbReference>
<feature type="transmembrane region" description="Helical" evidence="2">
    <location>
        <begin position="359"/>
        <end position="379"/>
    </location>
</feature>
<dbReference type="SUPFAM" id="SSF82714">
    <property type="entry name" value="Multidrug efflux transporter AcrB TolC docking domain, DN and DC subdomains"/>
    <property type="match status" value="2"/>
</dbReference>
<feature type="transmembrane region" description="Helical" evidence="2">
    <location>
        <begin position="462"/>
        <end position="489"/>
    </location>
</feature>
<dbReference type="Gene3D" id="3.30.2090.10">
    <property type="entry name" value="Multidrug efflux transporter AcrB TolC docking domain, DN and DC subdomains"/>
    <property type="match status" value="2"/>
</dbReference>
<dbReference type="InterPro" id="IPR027463">
    <property type="entry name" value="AcrB_DN_DC_subdom"/>
</dbReference>
<dbReference type="Proteomes" id="UP001596455">
    <property type="component" value="Unassembled WGS sequence"/>
</dbReference>
<proteinExistence type="predicted"/>
<keyword evidence="2" id="KW-0812">Transmembrane</keyword>
<sequence length="1040" mass="107059">MTRLARFSLGNRALVALSTIVAVLAGLWSTSALERELIPSLELPVVGAVTTYPGASPDVVEQQVTEHVEEAASSVSGLESVTSTSSAGTSTVMLELEYGTSSGTAHQDLQSAIGRISSLLPDDADTQVISGSVDDLPVVQLAVTAGPDADPATTEERLREVAVPEIERVDGVRGVDLTGTTTQAVTIDVDPAEMAATGLEPDAISGALQANGLVVPAGTLTEDDRTLSVEVGERLTDVEDVAALPLPTEGGPVRLDEVATVSQEPVAATSFSRTDGADSFGLAVTKTPDGNTVEVSHAVQDLVPEIEAALGEGASVTVVFDQAPFIEQSVEDLTTEGGLGLIFAVVVILLFLRRWRPTGVTALSIPLSVLVALIGLQVVGFTLNMLTLAALTVSVGRVVDDSIVVIENISRHLSYGKARRRAILDALGEVAGAITSSTIATAAVFVPIGLVGGMVGELFRPFAFTVALALMASLLVALTIVPVLAWWFLKAPDAEAEAAPSPTAAAERETSGLLQRGYVATLRGVLARPVLTVLAAVVILAGTLGLATRLETQFLGDTGQNTLTVTQAMPAGTSLEATDEAARQVEEVIDGLDGVETYQVTGGAADTATAAFGTGGEDTTFAVTLALDTDAAAAEDELRDRLEDLGPDAGEVTVAAGMAGMSSGLEVVVSGADGEEVAEAARRVQDAVTDLDGATDVTSNLAAELPTIQVHVDREAAAAVGLTEAQIGQTVSAALRGSTLGTIATPDGDNDVVMRVGEQPATVAELRDLPLTGPAGPVPLDDVADVEEVDLPTSISRLDGLRSATISAAATAEDLGSLTASLRTTLDDLDLPDGVTAEIAGVSADQEEAFANLGLALAFSILIVYVVMVATFKSLVQPLILLVSVPFAATGAIGLLLATDTPLGVAALIGALMLVGVVVTNAIVLIDLVNQYRRQGVGLREAIVEGSRHRLRPILMTAAATIGALVPMSLGLTGGSAFISQPLALVVIGGLLSSTVLTLLLVPALYVLVERRSERRRSRRERRRGAHRAEPERAAVSQRG</sequence>
<dbReference type="PANTHER" id="PTHR32063:SF0">
    <property type="entry name" value="SWARMING MOTILITY PROTEIN SWRC"/>
    <property type="match status" value="1"/>
</dbReference>
<feature type="transmembrane region" description="Helical" evidence="2">
    <location>
        <begin position="905"/>
        <end position="930"/>
    </location>
</feature>
<dbReference type="Gene3D" id="3.30.70.1430">
    <property type="entry name" value="Multidrug efflux transporter AcrB pore domain"/>
    <property type="match status" value="2"/>
</dbReference>
<comment type="caution">
    <text evidence="3">The sequence shown here is derived from an EMBL/GenBank/DDBJ whole genome shotgun (WGS) entry which is preliminary data.</text>
</comment>